<dbReference type="OrthoDB" id="354304at2759"/>
<dbReference type="CDD" id="cd07067">
    <property type="entry name" value="HP_PGM_like"/>
    <property type="match status" value="1"/>
</dbReference>
<protein>
    <submittedName>
        <fullName evidence="3">Histidine phosphatase superfamily</fullName>
    </submittedName>
</protein>
<dbReference type="Pfam" id="PF00300">
    <property type="entry name" value="His_Phos_1"/>
    <property type="match status" value="2"/>
</dbReference>
<dbReference type="PROSITE" id="PS00175">
    <property type="entry name" value="PG_MUTASE"/>
    <property type="match status" value="1"/>
</dbReference>
<keyword evidence="4" id="KW-1185">Reference proteome</keyword>
<dbReference type="InterPro" id="IPR013078">
    <property type="entry name" value="His_Pase_superF_clade-1"/>
</dbReference>
<evidence type="ECO:0000313" key="4">
    <source>
        <dbReference type="Proteomes" id="UP000195402"/>
    </source>
</evidence>
<dbReference type="STRING" id="56857.A0A200R784"/>
<evidence type="ECO:0000313" key="3">
    <source>
        <dbReference type="EMBL" id="OVA18523.1"/>
    </source>
</evidence>
<dbReference type="AlphaFoldDB" id="A0A200R784"/>
<evidence type="ECO:0000256" key="1">
    <source>
        <dbReference type="ARBA" id="ARBA00038362"/>
    </source>
</evidence>
<dbReference type="SMART" id="SM00855">
    <property type="entry name" value="PGAM"/>
    <property type="match status" value="1"/>
</dbReference>
<dbReference type="EMBL" id="MVGT01000435">
    <property type="protein sequence ID" value="OVA18523.1"/>
    <property type="molecule type" value="Genomic_DNA"/>
</dbReference>
<dbReference type="Gene3D" id="3.40.50.1240">
    <property type="entry name" value="Phosphoglycerate mutase-like"/>
    <property type="match status" value="2"/>
</dbReference>
<dbReference type="GO" id="GO:0016791">
    <property type="term" value="F:phosphatase activity"/>
    <property type="evidence" value="ECO:0007669"/>
    <property type="project" value="TreeGrafter"/>
</dbReference>
<dbReference type="GO" id="GO:0005829">
    <property type="term" value="C:cytosol"/>
    <property type="evidence" value="ECO:0007669"/>
    <property type="project" value="TreeGrafter"/>
</dbReference>
<comment type="similarity">
    <text evidence="1">Belongs to the phosphoglycerate mutase family.</text>
</comment>
<reference evidence="3 4" key="1">
    <citation type="journal article" date="2017" name="Mol. Plant">
        <title>The Genome of Medicinal Plant Macleaya cordata Provides New Insights into Benzylisoquinoline Alkaloids Metabolism.</title>
        <authorList>
            <person name="Liu X."/>
            <person name="Liu Y."/>
            <person name="Huang P."/>
            <person name="Ma Y."/>
            <person name="Qing Z."/>
            <person name="Tang Q."/>
            <person name="Cao H."/>
            <person name="Cheng P."/>
            <person name="Zheng Y."/>
            <person name="Yuan Z."/>
            <person name="Zhou Y."/>
            <person name="Liu J."/>
            <person name="Tang Z."/>
            <person name="Zhuo Y."/>
            <person name="Zhang Y."/>
            <person name="Yu L."/>
            <person name="Huang J."/>
            <person name="Yang P."/>
            <person name="Peng Q."/>
            <person name="Zhang J."/>
            <person name="Jiang W."/>
            <person name="Zhang Z."/>
            <person name="Lin K."/>
            <person name="Ro D.K."/>
            <person name="Chen X."/>
            <person name="Xiong X."/>
            <person name="Shang Y."/>
            <person name="Huang S."/>
            <person name="Zeng J."/>
        </authorList>
    </citation>
    <scope>NUCLEOTIDE SEQUENCE [LARGE SCALE GENOMIC DNA]</scope>
    <source>
        <strain evidence="4">cv. BLH2017</strain>
        <tissue evidence="3">Root</tissue>
    </source>
</reference>
<dbReference type="PANTHER" id="PTHR48100:SF44">
    <property type="entry name" value="PHOSPHATASE C1620.13-RELATED"/>
    <property type="match status" value="1"/>
</dbReference>
<accession>A0A200R784</accession>
<dbReference type="InterPro" id="IPR001345">
    <property type="entry name" value="PG/BPGM_mutase_AS"/>
</dbReference>
<dbReference type="InParanoid" id="A0A200R784"/>
<dbReference type="PANTHER" id="PTHR48100">
    <property type="entry name" value="BROAD-SPECIFICITY PHOSPHATASE YOR283W-RELATED"/>
    <property type="match status" value="1"/>
</dbReference>
<dbReference type="Proteomes" id="UP000195402">
    <property type="component" value="Unassembled WGS sequence"/>
</dbReference>
<evidence type="ECO:0000256" key="2">
    <source>
        <dbReference type="PIRSR" id="PIRSR613078-2"/>
    </source>
</evidence>
<feature type="binding site" evidence="2">
    <location>
        <begin position="45"/>
        <end position="52"/>
    </location>
    <ligand>
        <name>substrate</name>
    </ligand>
</feature>
<dbReference type="InterPro" id="IPR029033">
    <property type="entry name" value="His_PPase_superfam"/>
</dbReference>
<comment type="caution">
    <text evidence="3">The sequence shown here is derived from an EMBL/GenBank/DDBJ whole genome shotgun (WGS) entry which is preliminary data.</text>
</comment>
<gene>
    <name evidence="3" type="ORF">BVC80_1831g47</name>
</gene>
<name>A0A200R784_MACCD</name>
<sequence>MAAACVVISSNEPQIDSLVTKRSSEDQTELLIEIPFEDAEIVVVRHGETTWNASGRIQGQLESELNEVGLKQAVTGGGESFNQLCERSVAALEEIASKHKGERVVVVTHGGVLRAVSMAVTGEASAGKIMNASINALHLKEKKWVFKALNDVSHLDEIGFLEQGFNGDALQN</sequence>
<dbReference type="SUPFAM" id="SSF53254">
    <property type="entry name" value="Phosphoglycerate mutase-like"/>
    <property type="match status" value="1"/>
</dbReference>
<organism evidence="3 4">
    <name type="scientific">Macleaya cordata</name>
    <name type="common">Five-seeded plume-poppy</name>
    <name type="synonym">Bocconia cordata</name>
    <dbReference type="NCBI Taxonomy" id="56857"/>
    <lineage>
        <taxon>Eukaryota</taxon>
        <taxon>Viridiplantae</taxon>
        <taxon>Streptophyta</taxon>
        <taxon>Embryophyta</taxon>
        <taxon>Tracheophyta</taxon>
        <taxon>Spermatophyta</taxon>
        <taxon>Magnoliopsida</taxon>
        <taxon>Ranunculales</taxon>
        <taxon>Papaveraceae</taxon>
        <taxon>Papaveroideae</taxon>
        <taxon>Macleaya</taxon>
    </lineage>
</organism>
<dbReference type="InterPro" id="IPR050275">
    <property type="entry name" value="PGM_Phosphatase"/>
</dbReference>
<proteinExistence type="inferred from homology"/>